<evidence type="ECO:0000313" key="9">
    <source>
        <dbReference type="EMBL" id="MDA0159891.1"/>
    </source>
</evidence>
<reference evidence="9" key="1">
    <citation type="submission" date="2022-10" db="EMBL/GenBank/DDBJ databases">
        <title>The WGS of Solirubrobacter ginsenosidimutans DSM 21036.</title>
        <authorList>
            <person name="Jiang Z."/>
        </authorList>
    </citation>
    <scope>NUCLEOTIDE SEQUENCE</scope>
    <source>
        <strain evidence="9">DSM 21036</strain>
    </source>
</reference>
<evidence type="ECO:0000256" key="4">
    <source>
        <dbReference type="ARBA" id="ARBA00022827"/>
    </source>
</evidence>
<keyword evidence="3" id="KW-0285">Flavoprotein</keyword>
<comment type="similarity">
    <text evidence="1">Belongs to the NADH dehydrogenase family.</text>
</comment>
<name>A0A9X3MNL0_9ACTN</name>
<dbReference type="InterPro" id="IPR023753">
    <property type="entry name" value="FAD/NAD-binding_dom"/>
</dbReference>
<dbReference type="InterPro" id="IPR036188">
    <property type="entry name" value="FAD/NAD-bd_sf"/>
</dbReference>
<feature type="domain" description="FAD/NAD(P)-binding" evidence="8">
    <location>
        <begin position="16"/>
        <end position="335"/>
    </location>
</feature>
<dbReference type="EC" id="1.6.5.9" evidence="2"/>
<evidence type="ECO:0000256" key="6">
    <source>
        <dbReference type="ARBA" id="ARBA00023027"/>
    </source>
</evidence>
<dbReference type="Gene3D" id="3.50.50.100">
    <property type="match status" value="1"/>
</dbReference>
<gene>
    <name evidence="9" type="ORF">OM076_06435</name>
</gene>
<evidence type="ECO:0000259" key="8">
    <source>
        <dbReference type="Pfam" id="PF07992"/>
    </source>
</evidence>
<dbReference type="RefSeq" id="WP_270038655.1">
    <property type="nucleotide sequence ID" value="NZ_JAPDOD010000003.1"/>
</dbReference>
<keyword evidence="4" id="KW-0274">FAD</keyword>
<evidence type="ECO:0000256" key="7">
    <source>
        <dbReference type="ARBA" id="ARBA00047599"/>
    </source>
</evidence>
<dbReference type="SUPFAM" id="SSF51905">
    <property type="entry name" value="FAD/NAD(P)-binding domain"/>
    <property type="match status" value="1"/>
</dbReference>
<comment type="caution">
    <text evidence="9">The sequence shown here is derived from an EMBL/GenBank/DDBJ whole genome shotgun (WGS) entry which is preliminary data.</text>
</comment>
<keyword evidence="6" id="KW-0520">NAD</keyword>
<protein>
    <recommendedName>
        <fullName evidence="2">NADH:ubiquinone reductase (non-electrogenic)</fullName>
        <ecNumber evidence="2">1.6.5.9</ecNumber>
    </recommendedName>
</protein>
<comment type="catalytic activity">
    <reaction evidence="7">
        <text>a quinone + NADH + H(+) = a quinol + NAD(+)</text>
        <dbReference type="Rhea" id="RHEA:46160"/>
        <dbReference type="ChEBI" id="CHEBI:15378"/>
        <dbReference type="ChEBI" id="CHEBI:24646"/>
        <dbReference type="ChEBI" id="CHEBI:57540"/>
        <dbReference type="ChEBI" id="CHEBI:57945"/>
        <dbReference type="ChEBI" id="CHEBI:132124"/>
        <dbReference type="EC" id="1.6.5.9"/>
    </reaction>
</comment>
<sequence length="456" mass="49471">MTTSNSHPRDASAAHRVVVIGSGFAGLFAVRRLNHAPVEVTVIDRTTHHLFQPLLYQVATGILSEGEIAPPTRDILRYQRNARVAFGEVTGLDLAARTVTWRSPENEHSTPYDSLIVAAGAGTSYYGHDEFAAHAPGLKTIDDALEVRGRIFGAFELAEVEDDPIARAAWLTFVIVGGGPTGVELAGQVAELARTTLRSNFRRIDPAEARIVVVDAVDRLLTPYDERLSGKAAEELTRLGVELRLGERVEHVDREGLDLAGGRIEARTKIWAAGVHASPLGELLAEASGARLDRGGRVEVTANCSLPGHPEVFVVGDMMALQGLPGMAQVALQSGRHAAGEIVRAVRGRGEPRPLKYRDRGSLAAVSRSFAVAQRGRIRLSGSPAWLLWLVVHLAFLTGFKNRVSAVFHWAISFAGRGRAERTITLQQVRARGSLELAQRLVATPQRIDELRRDVP</sequence>
<dbReference type="PRINTS" id="PR00368">
    <property type="entry name" value="FADPNR"/>
</dbReference>
<dbReference type="EMBL" id="JAPDOD010000003">
    <property type="protein sequence ID" value="MDA0159891.1"/>
    <property type="molecule type" value="Genomic_DNA"/>
</dbReference>
<dbReference type="InterPro" id="IPR045024">
    <property type="entry name" value="NDH-2"/>
</dbReference>
<dbReference type="Pfam" id="PF07992">
    <property type="entry name" value="Pyr_redox_2"/>
    <property type="match status" value="1"/>
</dbReference>
<accession>A0A9X3MNL0</accession>
<keyword evidence="5" id="KW-0560">Oxidoreductase</keyword>
<keyword evidence="10" id="KW-1185">Reference proteome</keyword>
<evidence type="ECO:0000256" key="2">
    <source>
        <dbReference type="ARBA" id="ARBA00012637"/>
    </source>
</evidence>
<dbReference type="PRINTS" id="PR00411">
    <property type="entry name" value="PNDRDTASEI"/>
</dbReference>
<proteinExistence type="inferred from homology"/>
<organism evidence="9 10">
    <name type="scientific">Solirubrobacter ginsenosidimutans</name>
    <dbReference type="NCBI Taxonomy" id="490573"/>
    <lineage>
        <taxon>Bacteria</taxon>
        <taxon>Bacillati</taxon>
        <taxon>Actinomycetota</taxon>
        <taxon>Thermoleophilia</taxon>
        <taxon>Solirubrobacterales</taxon>
        <taxon>Solirubrobacteraceae</taxon>
        <taxon>Solirubrobacter</taxon>
    </lineage>
</organism>
<dbReference type="AlphaFoldDB" id="A0A9X3MNL0"/>
<dbReference type="GO" id="GO:0050136">
    <property type="term" value="F:NADH dehydrogenase (quinone) (non-electrogenic) activity"/>
    <property type="evidence" value="ECO:0007669"/>
    <property type="project" value="UniProtKB-EC"/>
</dbReference>
<dbReference type="PANTHER" id="PTHR43706">
    <property type="entry name" value="NADH DEHYDROGENASE"/>
    <property type="match status" value="1"/>
</dbReference>
<evidence type="ECO:0000256" key="1">
    <source>
        <dbReference type="ARBA" id="ARBA00005272"/>
    </source>
</evidence>
<dbReference type="Proteomes" id="UP001149140">
    <property type="component" value="Unassembled WGS sequence"/>
</dbReference>
<dbReference type="PANTHER" id="PTHR43706:SF47">
    <property type="entry name" value="EXTERNAL NADH-UBIQUINONE OXIDOREDUCTASE 1, MITOCHONDRIAL-RELATED"/>
    <property type="match status" value="1"/>
</dbReference>
<evidence type="ECO:0000256" key="5">
    <source>
        <dbReference type="ARBA" id="ARBA00023002"/>
    </source>
</evidence>
<evidence type="ECO:0000313" key="10">
    <source>
        <dbReference type="Proteomes" id="UP001149140"/>
    </source>
</evidence>
<evidence type="ECO:0000256" key="3">
    <source>
        <dbReference type="ARBA" id="ARBA00022630"/>
    </source>
</evidence>